<accession>A0A0N4X2F8</accession>
<reference evidence="4" key="1">
    <citation type="submission" date="2017-02" db="UniProtKB">
        <authorList>
            <consortium name="WormBaseParasite"/>
        </authorList>
    </citation>
    <scope>IDENTIFICATION</scope>
</reference>
<dbReference type="AlphaFoldDB" id="A0A0N4X2F8"/>
<dbReference type="WBParaSite" id="HPLM_0001854401-mRNA-1">
    <property type="protein sequence ID" value="HPLM_0001854401-mRNA-1"/>
    <property type="gene ID" value="HPLM_0001854401"/>
</dbReference>
<keyword evidence="3" id="KW-1185">Reference proteome</keyword>
<evidence type="ECO:0000256" key="1">
    <source>
        <dbReference type="SAM" id="SignalP"/>
    </source>
</evidence>
<reference evidence="2 3" key="2">
    <citation type="submission" date="2018-11" db="EMBL/GenBank/DDBJ databases">
        <authorList>
            <consortium name="Pathogen Informatics"/>
        </authorList>
    </citation>
    <scope>NUCLEOTIDE SEQUENCE [LARGE SCALE GENOMIC DNA]</scope>
    <source>
        <strain evidence="2 3">MHpl1</strain>
    </source>
</reference>
<dbReference type="EMBL" id="UZAF01020641">
    <property type="protein sequence ID" value="VDO71711.1"/>
    <property type="molecule type" value="Genomic_DNA"/>
</dbReference>
<evidence type="ECO:0000313" key="3">
    <source>
        <dbReference type="Proteomes" id="UP000268014"/>
    </source>
</evidence>
<feature type="signal peptide" evidence="1">
    <location>
        <begin position="1"/>
        <end position="16"/>
    </location>
</feature>
<name>A0A0N4X2F8_HAEPC</name>
<keyword evidence="1" id="KW-0732">Signal</keyword>
<dbReference type="Proteomes" id="UP000268014">
    <property type="component" value="Unassembled WGS sequence"/>
</dbReference>
<proteinExistence type="predicted"/>
<gene>
    <name evidence="2" type="ORF">HPLM_LOCUS18537</name>
</gene>
<feature type="chain" id="PRO_5043124380" evidence="1">
    <location>
        <begin position="17"/>
        <end position="296"/>
    </location>
</feature>
<organism evidence="4">
    <name type="scientific">Haemonchus placei</name>
    <name type="common">Barber's pole worm</name>
    <dbReference type="NCBI Taxonomy" id="6290"/>
    <lineage>
        <taxon>Eukaryota</taxon>
        <taxon>Metazoa</taxon>
        <taxon>Ecdysozoa</taxon>
        <taxon>Nematoda</taxon>
        <taxon>Chromadorea</taxon>
        <taxon>Rhabditida</taxon>
        <taxon>Rhabditina</taxon>
        <taxon>Rhabditomorpha</taxon>
        <taxon>Strongyloidea</taxon>
        <taxon>Trichostrongylidae</taxon>
        <taxon>Haemonchus</taxon>
    </lineage>
</organism>
<evidence type="ECO:0000313" key="2">
    <source>
        <dbReference type="EMBL" id="VDO71711.1"/>
    </source>
</evidence>
<protein>
    <submittedName>
        <fullName evidence="4">Secreted protein</fullName>
    </submittedName>
</protein>
<dbReference type="OrthoDB" id="5873772at2759"/>
<sequence>MRLLGQAILLITVCHGLDEKDIPKHLRKNFDENKLILPATREYGEEFYANLTTKAFTAVLRSLARERMDSLSKSSRSTIERCFSVSDSFSADAKCFVALMERLRRMKKRSRHKVLRRVEVLASRKTKKLLYDREMIEKLSRKTVRKSRFTRSIVSKQSYQLLPEKGDSFVGVMSHHLRKTAMVLRGEESSSLTGWRSLAEELMYYRNHNEKQNRLSAMLSSGNNVPFAQHNVDGTVRDSIAKDHGALQQLSAFLAQGVKLAASAAGNVVGNKTVRLLSPRIGNTKRTVKEVIQVIF</sequence>
<evidence type="ECO:0000313" key="4">
    <source>
        <dbReference type="WBParaSite" id="HPLM_0001854401-mRNA-1"/>
    </source>
</evidence>